<dbReference type="Pfam" id="PF08668">
    <property type="entry name" value="HDOD"/>
    <property type="match status" value="1"/>
</dbReference>
<reference evidence="3" key="1">
    <citation type="journal article" date="2019" name="Int. J. Syst. Evol. Microbiol.">
        <title>The Global Catalogue of Microorganisms (GCM) 10K type strain sequencing project: providing services to taxonomists for standard genome sequencing and annotation.</title>
        <authorList>
            <consortium name="The Broad Institute Genomics Platform"/>
            <consortium name="The Broad Institute Genome Sequencing Center for Infectious Disease"/>
            <person name="Wu L."/>
            <person name="Ma J."/>
        </authorList>
    </citation>
    <scope>NUCLEOTIDE SEQUENCE [LARGE SCALE GENOMIC DNA]</scope>
    <source>
        <strain evidence="3">KACC 12507</strain>
    </source>
</reference>
<dbReference type="EMBL" id="JBHSGU010000005">
    <property type="protein sequence ID" value="MFC4700958.1"/>
    <property type="molecule type" value="Genomic_DNA"/>
</dbReference>
<keyword evidence="3" id="KW-1185">Reference proteome</keyword>
<evidence type="ECO:0000259" key="1">
    <source>
        <dbReference type="Pfam" id="PF08668"/>
    </source>
</evidence>
<sequence length="400" mass="45827">MKKSVSQLAGVYNSRFEQMLLSLDDAIILAGQKTEAMKMMEDSEQAESRRKLLMVEELANKQREIAATAENNFMHEIEADFHRTLVPDLEKRFNDIEDLFYNVLDFDLAIGKLLDILYTESCSISRLVSCIEQVPWLEKNLIKFVRQPKYRRVDSQGHPIILKTLHSALSFIGVESLRSLIPVLIAKNCMPIHSDFTPDLQKHLWLYTIGTGNIAKALAEKRGIRPHFGFNLGLLSTIGRSIIANVYLRSFDDKLRERIIDARKRNNPNQAKALASLKPSHKYILSLWSKHAADINAGIFNFLKCKWLLIGMGFEDYTSIQSISYKFLEEHNLHPLTKLLFNAQGYMQFKMMQTHKLMSKEASMLYLRNFGIKSDDVAVVTKINLTGIELKITESLPEES</sequence>
<evidence type="ECO:0000313" key="3">
    <source>
        <dbReference type="Proteomes" id="UP001595897"/>
    </source>
</evidence>
<accession>A0ABV9M016</accession>
<proteinExistence type="predicted"/>
<feature type="domain" description="HDOD" evidence="1">
    <location>
        <begin position="112"/>
        <end position="253"/>
    </location>
</feature>
<evidence type="ECO:0000313" key="2">
    <source>
        <dbReference type="EMBL" id="MFC4700958.1"/>
    </source>
</evidence>
<protein>
    <submittedName>
        <fullName evidence="2">HDOD domain-containing protein</fullName>
    </submittedName>
</protein>
<dbReference type="SUPFAM" id="SSF109604">
    <property type="entry name" value="HD-domain/PDEase-like"/>
    <property type="match status" value="1"/>
</dbReference>
<dbReference type="InterPro" id="IPR013976">
    <property type="entry name" value="HDOD"/>
</dbReference>
<dbReference type="RefSeq" id="WP_382408972.1">
    <property type="nucleotide sequence ID" value="NZ_JBHSGU010000005.1"/>
</dbReference>
<dbReference type="Gene3D" id="1.10.3210.10">
    <property type="entry name" value="Hypothetical protein af1432"/>
    <property type="match status" value="1"/>
</dbReference>
<dbReference type="Proteomes" id="UP001595897">
    <property type="component" value="Unassembled WGS sequence"/>
</dbReference>
<organism evidence="2 3">
    <name type="scientific">Glaciecola siphonariae</name>
    <dbReference type="NCBI Taxonomy" id="521012"/>
    <lineage>
        <taxon>Bacteria</taxon>
        <taxon>Pseudomonadati</taxon>
        <taxon>Pseudomonadota</taxon>
        <taxon>Gammaproteobacteria</taxon>
        <taxon>Alteromonadales</taxon>
        <taxon>Alteromonadaceae</taxon>
        <taxon>Glaciecola</taxon>
    </lineage>
</organism>
<comment type="caution">
    <text evidence="2">The sequence shown here is derived from an EMBL/GenBank/DDBJ whole genome shotgun (WGS) entry which is preliminary data.</text>
</comment>
<gene>
    <name evidence="2" type="ORF">ACFO4O_12365</name>
</gene>
<name>A0ABV9M016_9ALTE</name>